<evidence type="ECO:0000313" key="2">
    <source>
        <dbReference type="Proteomes" id="UP000050501"/>
    </source>
</evidence>
<protein>
    <recommendedName>
        <fullName evidence="3">eRF1 domain-containing protein</fullName>
    </recommendedName>
</protein>
<organism evidence="1 2">
    <name type="scientific">Levilinea saccharolytica</name>
    <dbReference type="NCBI Taxonomy" id="229921"/>
    <lineage>
        <taxon>Bacteria</taxon>
        <taxon>Bacillati</taxon>
        <taxon>Chloroflexota</taxon>
        <taxon>Anaerolineae</taxon>
        <taxon>Anaerolineales</taxon>
        <taxon>Anaerolineaceae</taxon>
        <taxon>Levilinea</taxon>
    </lineage>
</organism>
<reference evidence="1 2" key="1">
    <citation type="submission" date="2015-07" db="EMBL/GenBank/DDBJ databases">
        <title>Genome sequence of Levilinea saccharolytica DSM 16555.</title>
        <authorList>
            <person name="Hemp J."/>
            <person name="Ward L.M."/>
            <person name="Pace L.A."/>
            <person name="Fischer W.W."/>
        </authorList>
    </citation>
    <scope>NUCLEOTIDE SEQUENCE [LARGE SCALE GENOMIC DNA]</scope>
    <source>
        <strain evidence="1 2">KIBI-1</strain>
    </source>
</reference>
<gene>
    <name evidence="1" type="ORF">ADN01_03270</name>
</gene>
<dbReference type="Pfam" id="PF18854">
    <property type="entry name" value="baeRF_family10"/>
    <property type="match status" value="1"/>
</dbReference>
<dbReference type="STRING" id="229921.ADN01_03270"/>
<dbReference type="Proteomes" id="UP000050501">
    <property type="component" value="Unassembled WGS sequence"/>
</dbReference>
<keyword evidence="2" id="KW-1185">Reference proteome</keyword>
<dbReference type="Gene3D" id="3.30.420.60">
    <property type="entry name" value="eRF1 domain 2"/>
    <property type="match status" value="1"/>
</dbReference>
<dbReference type="EMBL" id="LGCM01000014">
    <property type="protein sequence ID" value="KPL89908.1"/>
    <property type="molecule type" value="Genomic_DNA"/>
</dbReference>
<dbReference type="OrthoDB" id="5241360at2"/>
<evidence type="ECO:0008006" key="3">
    <source>
        <dbReference type="Google" id="ProtNLM"/>
    </source>
</evidence>
<dbReference type="AlphaFoldDB" id="A0A0P6YJN2"/>
<evidence type="ECO:0000313" key="1">
    <source>
        <dbReference type="EMBL" id="KPL89908.1"/>
    </source>
</evidence>
<dbReference type="RefSeq" id="WP_062416922.1">
    <property type="nucleotide sequence ID" value="NZ_DF967974.1"/>
</dbReference>
<comment type="caution">
    <text evidence="1">The sequence shown here is derived from an EMBL/GenBank/DDBJ whole genome shotgun (WGS) entry which is preliminary data.</text>
</comment>
<proteinExistence type="predicted"/>
<dbReference type="InterPro" id="IPR029064">
    <property type="entry name" value="Ribosomal_eL30-like_sf"/>
</dbReference>
<dbReference type="InterPro" id="IPR041202">
    <property type="entry name" value="BaeRF_family10"/>
</dbReference>
<dbReference type="InterPro" id="IPR042226">
    <property type="entry name" value="eFR1_2_sf"/>
</dbReference>
<sequence>MLTESNLRELLEFKAKTQMVTLYLNTEPSKGNADSYKLRMRTLLKEVKLPQDVEAIERFFMQEYDGTGRGVAVFSCAEAGFLRAYPLALPVSDRVNVSDRPALKPITDLLDNYGGYGVALVDQQGARLFFFHLGELREQEGVMGEAVKHVKRGGASTVAGRRGGVAGRTRAMEETVDRNIKESAEFASRFFEENHVRRVLIGGTDANTALFRAALPKAWQSLVKGTFAMSMTASHAEVQERAMQIGMESERLREEQLVNDLVTAAAKGGLAVVGLTDTLKAVNEDRVLNLVVAEGFQQSGFECGDCEMLVLDEKACENCGKKPAAVVDVVNLAIHRVMRHGGSVEVVHTNAHLETVGMIAAQLRY</sequence>
<dbReference type="Gene3D" id="3.30.1330.30">
    <property type="match status" value="1"/>
</dbReference>
<name>A0A0P6YJN2_9CHLR</name>
<dbReference type="SUPFAM" id="SSF55315">
    <property type="entry name" value="L30e-like"/>
    <property type="match status" value="1"/>
</dbReference>
<accession>A0A0P6YJN2</accession>